<evidence type="ECO:0000256" key="4">
    <source>
        <dbReference type="ARBA" id="ARBA00023136"/>
    </source>
</evidence>
<protein>
    <submittedName>
        <fullName evidence="7">Cation:H+ antiporter</fullName>
    </submittedName>
</protein>
<dbReference type="GO" id="GO:0005262">
    <property type="term" value="F:calcium channel activity"/>
    <property type="evidence" value="ECO:0007669"/>
    <property type="project" value="TreeGrafter"/>
</dbReference>
<feature type="transmembrane region" description="Helical" evidence="5">
    <location>
        <begin position="176"/>
        <end position="194"/>
    </location>
</feature>
<dbReference type="RefSeq" id="WP_245744637.1">
    <property type="nucleotide sequence ID" value="NZ_FOJB01000001.1"/>
</dbReference>
<dbReference type="PANTHER" id="PTHR10846">
    <property type="entry name" value="SODIUM/POTASSIUM/CALCIUM EXCHANGER"/>
    <property type="match status" value="1"/>
</dbReference>
<keyword evidence="8" id="KW-1185">Reference proteome</keyword>
<feature type="domain" description="Sodium/calcium exchanger membrane region" evidence="6">
    <location>
        <begin position="4"/>
        <end position="137"/>
    </location>
</feature>
<dbReference type="PANTHER" id="PTHR10846:SF8">
    <property type="entry name" value="INNER MEMBRANE PROTEIN YRBG"/>
    <property type="match status" value="1"/>
</dbReference>
<dbReference type="Gene3D" id="1.20.1420.30">
    <property type="entry name" value="NCX, central ion-binding region"/>
    <property type="match status" value="2"/>
</dbReference>
<dbReference type="InterPro" id="IPR004837">
    <property type="entry name" value="NaCa_Exmemb"/>
</dbReference>
<name>A0A1I0NBL6_9RHOB</name>
<dbReference type="Pfam" id="PF01699">
    <property type="entry name" value="Na_Ca_ex"/>
    <property type="match status" value="2"/>
</dbReference>
<evidence type="ECO:0000256" key="5">
    <source>
        <dbReference type="SAM" id="Phobius"/>
    </source>
</evidence>
<feature type="domain" description="Sodium/calcium exchanger membrane region" evidence="6">
    <location>
        <begin position="179"/>
        <end position="320"/>
    </location>
</feature>
<dbReference type="InterPro" id="IPR044880">
    <property type="entry name" value="NCX_ion-bd_dom_sf"/>
</dbReference>
<sequence length="323" mass="34060">MDLIYAMLGLVILLFAGDSLVRGAVNMSLRLGVPALIVSLTVVAFGTSAPELLISVKAIFEGVPGLAMGNVVGSNTANILLVLGVPAVISGLSTATCDTRKSYLQMMGATLLFIILSMNGVITWIQGLVLLAALGLMLNSAFRVALSHRRSNHVAANDACCDGEEEVEGADPDMPWWKVILFLVLGLIGLPLGADLLVDASTNIARHFGVSETVIGLTLVALGTSLPELATTVMAALRNQAEVALGNVIGSNMFNLLAIIGIASLVGPIPIERGILHFDLWVMLGASLLLAPFVFLKWHMGRIWGVVLSSLYVIYVMIVLGMS</sequence>
<evidence type="ECO:0000256" key="1">
    <source>
        <dbReference type="ARBA" id="ARBA00004141"/>
    </source>
</evidence>
<feature type="transmembrane region" description="Helical" evidence="5">
    <location>
        <begin position="33"/>
        <end position="54"/>
    </location>
</feature>
<keyword evidence="3 5" id="KW-1133">Transmembrane helix</keyword>
<dbReference type="InterPro" id="IPR004481">
    <property type="entry name" value="K/Na/Ca-exchanger"/>
</dbReference>
<dbReference type="STRING" id="1173584.SAMN05444851_0676"/>
<dbReference type="AlphaFoldDB" id="A0A1I0NBL6"/>
<feature type="transmembrane region" description="Helical" evidence="5">
    <location>
        <begin position="214"/>
        <end position="237"/>
    </location>
</feature>
<keyword evidence="2 5" id="KW-0812">Transmembrane</keyword>
<dbReference type="GO" id="GO:0006874">
    <property type="term" value="P:intracellular calcium ion homeostasis"/>
    <property type="evidence" value="ECO:0007669"/>
    <property type="project" value="TreeGrafter"/>
</dbReference>
<feature type="transmembrane region" description="Helical" evidence="5">
    <location>
        <begin position="109"/>
        <end position="142"/>
    </location>
</feature>
<proteinExistence type="predicted"/>
<feature type="transmembrane region" description="Helical" evidence="5">
    <location>
        <begin position="249"/>
        <end position="269"/>
    </location>
</feature>
<comment type="subcellular location">
    <subcellularLocation>
        <location evidence="1">Membrane</location>
        <topology evidence="1">Multi-pass membrane protein</topology>
    </subcellularLocation>
</comment>
<evidence type="ECO:0000313" key="8">
    <source>
        <dbReference type="Proteomes" id="UP000199650"/>
    </source>
</evidence>
<feature type="transmembrane region" description="Helical" evidence="5">
    <location>
        <begin position="303"/>
        <end position="322"/>
    </location>
</feature>
<dbReference type="Proteomes" id="UP000199650">
    <property type="component" value="Unassembled WGS sequence"/>
</dbReference>
<dbReference type="EMBL" id="FOJB01000001">
    <property type="protein sequence ID" value="SEV98223.1"/>
    <property type="molecule type" value="Genomic_DNA"/>
</dbReference>
<feature type="transmembrane region" description="Helical" evidence="5">
    <location>
        <begin position="275"/>
        <end position="296"/>
    </location>
</feature>
<dbReference type="GO" id="GO:0008273">
    <property type="term" value="F:calcium, potassium:sodium antiporter activity"/>
    <property type="evidence" value="ECO:0007669"/>
    <property type="project" value="TreeGrafter"/>
</dbReference>
<accession>A0A1I0NBL6</accession>
<evidence type="ECO:0000256" key="2">
    <source>
        <dbReference type="ARBA" id="ARBA00022692"/>
    </source>
</evidence>
<gene>
    <name evidence="7" type="ORF">SAMN05444851_0676</name>
</gene>
<organism evidence="7 8">
    <name type="scientific">Aliiroseovarius sediminilitoris</name>
    <dbReference type="NCBI Taxonomy" id="1173584"/>
    <lineage>
        <taxon>Bacteria</taxon>
        <taxon>Pseudomonadati</taxon>
        <taxon>Pseudomonadota</taxon>
        <taxon>Alphaproteobacteria</taxon>
        <taxon>Rhodobacterales</taxon>
        <taxon>Paracoccaceae</taxon>
        <taxon>Aliiroseovarius</taxon>
    </lineage>
</organism>
<evidence type="ECO:0000259" key="6">
    <source>
        <dbReference type="Pfam" id="PF01699"/>
    </source>
</evidence>
<evidence type="ECO:0000313" key="7">
    <source>
        <dbReference type="EMBL" id="SEV98223.1"/>
    </source>
</evidence>
<dbReference type="GO" id="GO:0005886">
    <property type="term" value="C:plasma membrane"/>
    <property type="evidence" value="ECO:0007669"/>
    <property type="project" value="TreeGrafter"/>
</dbReference>
<reference evidence="7 8" key="1">
    <citation type="submission" date="2016-10" db="EMBL/GenBank/DDBJ databases">
        <authorList>
            <person name="de Groot N.N."/>
        </authorList>
    </citation>
    <scope>NUCLEOTIDE SEQUENCE [LARGE SCALE GENOMIC DNA]</scope>
    <source>
        <strain evidence="7 8">DSM 29439</strain>
    </source>
</reference>
<evidence type="ECO:0000256" key="3">
    <source>
        <dbReference type="ARBA" id="ARBA00022989"/>
    </source>
</evidence>
<dbReference type="NCBIfam" id="TIGR00367">
    <property type="entry name" value="calcium/sodium antiporter"/>
    <property type="match status" value="1"/>
</dbReference>
<keyword evidence="4 5" id="KW-0472">Membrane</keyword>
<feature type="transmembrane region" description="Helical" evidence="5">
    <location>
        <begin position="66"/>
        <end position="89"/>
    </location>
</feature>